<keyword evidence="3" id="KW-1185">Reference proteome</keyword>
<dbReference type="PANTHER" id="PTHR12550">
    <property type="entry name" value="HEPATOMA-DERIVED GROWTH FACTOR-RELATED"/>
    <property type="match status" value="1"/>
</dbReference>
<dbReference type="CDD" id="cd05834">
    <property type="entry name" value="PWWP_HRP"/>
    <property type="match status" value="1"/>
</dbReference>
<dbReference type="Gene3D" id="2.30.30.140">
    <property type="match status" value="1"/>
</dbReference>
<dbReference type="PROSITE" id="PS50812">
    <property type="entry name" value="PWWP"/>
    <property type="match status" value="1"/>
</dbReference>
<dbReference type="Proteomes" id="UP001233999">
    <property type="component" value="Unassembled WGS sequence"/>
</dbReference>
<dbReference type="SUPFAM" id="SSF63748">
    <property type="entry name" value="Tudor/PWWP/MBT"/>
    <property type="match status" value="1"/>
</dbReference>
<reference evidence="2" key="2">
    <citation type="submission" date="2023-05" db="EMBL/GenBank/DDBJ databases">
        <authorList>
            <person name="Fouks B."/>
        </authorList>
    </citation>
    <scope>NUCLEOTIDE SEQUENCE</scope>
    <source>
        <strain evidence="2">Stay&amp;Tobe</strain>
        <tissue evidence="2">Testes</tissue>
    </source>
</reference>
<comment type="caution">
    <text evidence="2">The sequence shown here is derived from an EMBL/GenBank/DDBJ whole genome shotgun (WGS) entry which is preliminary data.</text>
</comment>
<dbReference type="SMART" id="SM00293">
    <property type="entry name" value="PWWP"/>
    <property type="match status" value="1"/>
</dbReference>
<evidence type="ECO:0000313" key="2">
    <source>
        <dbReference type="EMBL" id="KAJ9573462.1"/>
    </source>
</evidence>
<protein>
    <recommendedName>
        <fullName evidence="1">PWWP domain-containing protein</fullName>
    </recommendedName>
</protein>
<organism evidence="2 3">
    <name type="scientific">Diploptera punctata</name>
    <name type="common">Pacific beetle cockroach</name>
    <dbReference type="NCBI Taxonomy" id="6984"/>
    <lineage>
        <taxon>Eukaryota</taxon>
        <taxon>Metazoa</taxon>
        <taxon>Ecdysozoa</taxon>
        <taxon>Arthropoda</taxon>
        <taxon>Hexapoda</taxon>
        <taxon>Insecta</taxon>
        <taxon>Pterygota</taxon>
        <taxon>Neoptera</taxon>
        <taxon>Polyneoptera</taxon>
        <taxon>Dictyoptera</taxon>
        <taxon>Blattodea</taxon>
        <taxon>Blaberoidea</taxon>
        <taxon>Blaberidae</taxon>
        <taxon>Diplopterinae</taxon>
        <taxon>Diploptera</taxon>
    </lineage>
</organism>
<evidence type="ECO:0000313" key="3">
    <source>
        <dbReference type="Proteomes" id="UP001233999"/>
    </source>
</evidence>
<feature type="domain" description="PWWP" evidence="1">
    <location>
        <begin position="10"/>
        <end position="65"/>
    </location>
</feature>
<feature type="non-terminal residue" evidence="2">
    <location>
        <position position="102"/>
    </location>
</feature>
<proteinExistence type="predicted"/>
<dbReference type="PANTHER" id="PTHR12550:SF70">
    <property type="entry name" value="JIL-1 ANCHORING AND STABILIZING PROTEIN, ISOFORM A"/>
    <property type="match status" value="1"/>
</dbReference>
<accession>A0AAD8E1X1</accession>
<evidence type="ECO:0000259" key="1">
    <source>
        <dbReference type="PROSITE" id="PS50812"/>
    </source>
</evidence>
<sequence>IATMSKKFNPGDKVFAKVRGYPPWPARVVGLADATVNKMKYHVSFYGTGETAVCKVEDLFSYLENKEKYGKPLKRKGFNEALAEVEQILGGAIAEKPTPATT</sequence>
<dbReference type="EMBL" id="JASPKZ010010699">
    <property type="protein sequence ID" value="KAJ9573462.1"/>
    <property type="molecule type" value="Genomic_DNA"/>
</dbReference>
<dbReference type="InterPro" id="IPR000313">
    <property type="entry name" value="PWWP_dom"/>
</dbReference>
<feature type="non-terminal residue" evidence="2">
    <location>
        <position position="1"/>
    </location>
</feature>
<dbReference type="AlphaFoldDB" id="A0AAD8E1X1"/>
<reference evidence="2" key="1">
    <citation type="journal article" date="2023" name="IScience">
        <title>Live-bearing cockroach genome reveals convergent evolutionary mechanisms linked to viviparity in insects and beyond.</title>
        <authorList>
            <person name="Fouks B."/>
            <person name="Harrison M.C."/>
            <person name="Mikhailova A.A."/>
            <person name="Marchal E."/>
            <person name="English S."/>
            <person name="Carruthers M."/>
            <person name="Jennings E.C."/>
            <person name="Chiamaka E.L."/>
            <person name="Frigard R.A."/>
            <person name="Pippel M."/>
            <person name="Attardo G.M."/>
            <person name="Benoit J.B."/>
            <person name="Bornberg-Bauer E."/>
            <person name="Tobe S.S."/>
        </authorList>
    </citation>
    <scope>NUCLEOTIDE SEQUENCE</scope>
    <source>
        <strain evidence="2">Stay&amp;Tobe</strain>
    </source>
</reference>
<dbReference type="Pfam" id="PF00855">
    <property type="entry name" value="PWWP"/>
    <property type="match status" value="1"/>
</dbReference>
<name>A0AAD8E1X1_DIPPU</name>
<gene>
    <name evidence="2" type="ORF">L9F63_009190</name>
</gene>